<evidence type="ECO:0000313" key="1">
    <source>
        <dbReference type="EMBL" id="MBL1411517.1"/>
    </source>
</evidence>
<name>A0ABS1RBX1_9SPHI</name>
<gene>
    <name evidence="1" type="ORF">JKG61_22350</name>
</gene>
<dbReference type="Proteomes" id="UP000625283">
    <property type="component" value="Unassembled WGS sequence"/>
</dbReference>
<protein>
    <submittedName>
        <fullName evidence="1">Uncharacterized protein</fullName>
    </submittedName>
</protein>
<dbReference type="EMBL" id="JAERTY010000019">
    <property type="protein sequence ID" value="MBL1411517.1"/>
    <property type="molecule type" value="Genomic_DNA"/>
</dbReference>
<reference evidence="1 2" key="1">
    <citation type="submission" date="2021-01" db="EMBL/GenBank/DDBJ databases">
        <title>C459-1 draft genome sequence.</title>
        <authorList>
            <person name="Zhang X.-F."/>
        </authorList>
    </citation>
    <scope>NUCLEOTIDE SEQUENCE [LARGE SCALE GENOMIC DNA]</scope>
    <source>
        <strain evidence="2">C459-1</strain>
    </source>
</reference>
<accession>A0ABS1RBX1</accession>
<comment type="caution">
    <text evidence="1">The sequence shown here is derived from an EMBL/GenBank/DDBJ whole genome shotgun (WGS) entry which is preliminary data.</text>
</comment>
<proteinExistence type="predicted"/>
<organism evidence="1 2">
    <name type="scientific">Sphingobacterium faecale</name>
    <dbReference type="NCBI Taxonomy" id="2803775"/>
    <lineage>
        <taxon>Bacteria</taxon>
        <taxon>Pseudomonadati</taxon>
        <taxon>Bacteroidota</taxon>
        <taxon>Sphingobacteriia</taxon>
        <taxon>Sphingobacteriales</taxon>
        <taxon>Sphingobacteriaceae</taxon>
        <taxon>Sphingobacterium</taxon>
    </lineage>
</organism>
<evidence type="ECO:0000313" key="2">
    <source>
        <dbReference type="Proteomes" id="UP000625283"/>
    </source>
</evidence>
<dbReference type="RefSeq" id="WP_202105233.1">
    <property type="nucleotide sequence ID" value="NZ_JAERTY010000019.1"/>
</dbReference>
<sequence length="365" mass="42206">MISTLTPLQDAVEQQLSGSVGTLTKPSPPIDGLCAQALSEMASIYRQPHNHDTIVQDINQCYVSINLMLDMFGLYNPAHPYFQSIDTMLSRFELRYRHYIQPGTTLSLHRQEQLKKEVARRLPQITGKLIQKKINTAYLDELSYAMDSLFNSGKMPELCYAHLSYLPKLLDALKNMADDVRDKAWADRYIHLMIRFNFNHMGFFNRWKDEQDQLFEAALLEGTIADELIRLEAQLKQYSTNTEMAFCLQDKPLLNHMSDYLSIQKKRIKQRVGIDERTEQPPITLQLNGHQTKLLFHTFYAVGLFPVGTKEEIAKTVAPNIRTAADIQLSAQSLSKYDREKMINHAPYLIRKVKLMLEFLEQNFK</sequence>
<keyword evidence="2" id="KW-1185">Reference proteome</keyword>